<dbReference type="Gene3D" id="3.30.700.10">
    <property type="entry name" value="Glycoprotein, Type 4 Pilin"/>
    <property type="match status" value="1"/>
</dbReference>
<feature type="signal peptide" evidence="1">
    <location>
        <begin position="1"/>
        <end position="19"/>
    </location>
</feature>
<organism evidence="2 3">
    <name type="scientific">Fimbriimonas ginsengisoli Gsoil 348</name>
    <dbReference type="NCBI Taxonomy" id="661478"/>
    <lineage>
        <taxon>Bacteria</taxon>
        <taxon>Bacillati</taxon>
        <taxon>Armatimonadota</taxon>
        <taxon>Fimbriimonadia</taxon>
        <taxon>Fimbriimonadales</taxon>
        <taxon>Fimbriimonadaceae</taxon>
        <taxon>Fimbriimonas</taxon>
    </lineage>
</organism>
<dbReference type="AlphaFoldDB" id="A0A068NYQ4"/>
<dbReference type="HOGENOM" id="CLU_1862210_0_0_0"/>
<name>A0A068NYQ4_FIMGI</name>
<gene>
    <name evidence="2" type="ORF">OP10G_3861</name>
</gene>
<accession>A0A068NYQ4</accession>
<dbReference type="InterPro" id="IPR045584">
    <property type="entry name" value="Pilin-like"/>
</dbReference>
<keyword evidence="1" id="KW-0732">Signal</keyword>
<dbReference type="SUPFAM" id="SSF54523">
    <property type="entry name" value="Pili subunits"/>
    <property type="match status" value="1"/>
</dbReference>
<evidence type="ECO:0000313" key="2">
    <source>
        <dbReference type="EMBL" id="AIE87229.1"/>
    </source>
</evidence>
<dbReference type="EMBL" id="CP007139">
    <property type="protein sequence ID" value="AIE87229.1"/>
    <property type="molecule type" value="Genomic_DNA"/>
</dbReference>
<dbReference type="Proteomes" id="UP000027982">
    <property type="component" value="Chromosome"/>
</dbReference>
<evidence type="ECO:0000256" key="1">
    <source>
        <dbReference type="SAM" id="SignalP"/>
    </source>
</evidence>
<reference evidence="2 3" key="1">
    <citation type="journal article" date="2014" name="PLoS ONE">
        <title>The first complete genome sequence of the class fimbriimonadia in the phylum armatimonadetes.</title>
        <authorList>
            <person name="Hu Z.Y."/>
            <person name="Wang Y.Z."/>
            <person name="Im W.T."/>
            <person name="Wang S.Y."/>
            <person name="Zhao G.P."/>
            <person name="Zheng H.J."/>
            <person name="Quan Z.X."/>
        </authorList>
    </citation>
    <scope>NUCLEOTIDE SEQUENCE [LARGE SCALE GENOMIC DNA]</scope>
    <source>
        <strain evidence="2">Gsoil 348</strain>
    </source>
</reference>
<sequence>MILIIATLMAVALPLYLNAVQDASKKTCRANMRDVCSAAQAWKVKNRAADFTGVTLSTLTPDMGSIPSCPDGGTYTLALSGTELDDTGATQTIPTGGLGISCSYAGHNGYIPGVTSR</sequence>
<dbReference type="KEGG" id="fgi:OP10G_3861"/>
<evidence type="ECO:0000313" key="3">
    <source>
        <dbReference type="Proteomes" id="UP000027982"/>
    </source>
</evidence>
<keyword evidence="3" id="KW-1185">Reference proteome</keyword>
<protein>
    <submittedName>
        <fullName evidence="2">Uncharacterized protein</fullName>
    </submittedName>
</protein>
<proteinExistence type="predicted"/>
<feature type="chain" id="PRO_5001651992" evidence="1">
    <location>
        <begin position="20"/>
        <end position="117"/>
    </location>
</feature>